<evidence type="ECO:0000256" key="5">
    <source>
        <dbReference type="ARBA" id="ARBA00022723"/>
    </source>
</evidence>
<evidence type="ECO:0000256" key="4">
    <source>
        <dbReference type="ARBA" id="ARBA00022679"/>
    </source>
</evidence>
<dbReference type="Pfam" id="PF05605">
    <property type="entry name" value="zf-Di19"/>
    <property type="match status" value="1"/>
</dbReference>
<dbReference type="Pfam" id="PF00569">
    <property type="entry name" value="ZZ"/>
    <property type="match status" value="1"/>
</dbReference>
<evidence type="ECO:0000256" key="1">
    <source>
        <dbReference type="ARBA" id="ARBA00000900"/>
    </source>
</evidence>
<keyword evidence="4" id="KW-0808">Transferase</keyword>
<evidence type="ECO:0000256" key="7">
    <source>
        <dbReference type="ARBA" id="ARBA00022833"/>
    </source>
</evidence>
<name>A0A914UZ35_9BILA</name>
<evidence type="ECO:0000256" key="8">
    <source>
        <dbReference type="PROSITE-ProRule" id="PRU00228"/>
    </source>
</evidence>
<dbReference type="CDD" id="cd02338">
    <property type="entry name" value="ZZ_PCMF_like"/>
    <property type="match status" value="1"/>
</dbReference>
<feature type="region of interest" description="Disordered" evidence="9">
    <location>
        <begin position="240"/>
        <end position="264"/>
    </location>
</feature>
<evidence type="ECO:0000313" key="11">
    <source>
        <dbReference type="Proteomes" id="UP000887566"/>
    </source>
</evidence>
<accession>A0A914UZ35</accession>
<keyword evidence="5" id="KW-0479">Metal-binding</keyword>
<comment type="catalytic activity">
    <reaction evidence="1">
        <text>S-ubiquitinyl-[E2 ubiquitin-conjugating enzyme]-L-cysteine + [acceptor protein]-L-lysine = [E2 ubiquitin-conjugating enzyme]-L-cysteine + N(6)-ubiquitinyl-[acceptor protein]-L-lysine.</text>
        <dbReference type="EC" id="2.3.2.27"/>
    </reaction>
</comment>
<dbReference type="GO" id="GO:0005886">
    <property type="term" value="C:plasma membrane"/>
    <property type="evidence" value="ECO:0007669"/>
    <property type="project" value="TreeGrafter"/>
</dbReference>
<evidence type="ECO:0000256" key="6">
    <source>
        <dbReference type="ARBA" id="ARBA00022771"/>
    </source>
</evidence>
<dbReference type="GO" id="GO:0099536">
    <property type="term" value="P:synaptic signaling"/>
    <property type="evidence" value="ECO:0007669"/>
    <property type="project" value="TreeGrafter"/>
</dbReference>
<dbReference type="GO" id="GO:0045202">
    <property type="term" value="C:synapse"/>
    <property type="evidence" value="ECO:0007669"/>
    <property type="project" value="GOC"/>
</dbReference>
<evidence type="ECO:0000256" key="2">
    <source>
        <dbReference type="ARBA" id="ARBA00010938"/>
    </source>
</evidence>
<comment type="similarity">
    <text evidence="2">Belongs to the KCMF1 family.</text>
</comment>
<evidence type="ECO:0000256" key="9">
    <source>
        <dbReference type="SAM" id="MobiDB-lite"/>
    </source>
</evidence>
<dbReference type="GO" id="GO:0008270">
    <property type="term" value="F:zinc ion binding"/>
    <property type="evidence" value="ECO:0007669"/>
    <property type="project" value="UniProtKB-KW"/>
</dbReference>
<dbReference type="AlphaFoldDB" id="A0A914UZ35"/>
<dbReference type="SMART" id="SM00291">
    <property type="entry name" value="ZnF_ZZ"/>
    <property type="match status" value="1"/>
</dbReference>
<feature type="compositionally biased region" description="Basic and acidic residues" evidence="9">
    <location>
        <begin position="148"/>
        <end position="162"/>
    </location>
</feature>
<evidence type="ECO:0000256" key="3">
    <source>
        <dbReference type="ARBA" id="ARBA00012483"/>
    </source>
</evidence>
<dbReference type="InterPro" id="IPR043145">
    <property type="entry name" value="Znf_ZZ_sf"/>
</dbReference>
<keyword evidence="6 8" id="KW-0863">Zinc-finger</keyword>
<keyword evidence="7" id="KW-0862">Zinc</keyword>
<dbReference type="GO" id="GO:0010646">
    <property type="term" value="P:regulation of cell communication"/>
    <property type="evidence" value="ECO:0007669"/>
    <property type="project" value="UniProtKB-ARBA"/>
</dbReference>
<dbReference type="GO" id="GO:0061630">
    <property type="term" value="F:ubiquitin protein ligase activity"/>
    <property type="evidence" value="ECO:0007669"/>
    <property type="project" value="UniProtKB-EC"/>
</dbReference>
<feature type="compositionally biased region" description="Polar residues" evidence="9">
    <location>
        <begin position="186"/>
        <end position="207"/>
    </location>
</feature>
<feature type="region of interest" description="Disordered" evidence="9">
    <location>
        <begin position="148"/>
        <end position="208"/>
    </location>
</feature>
<reference evidence="12" key="1">
    <citation type="submission" date="2022-11" db="UniProtKB">
        <authorList>
            <consortium name="WormBaseParasite"/>
        </authorList>
    </citation>
    <scope>IDENTIFICATION</scope>
</reference>
<dbReference type="PROSITE" id="PS50135">
    <property type="entry name" value="ZF_ZZ_2"/>
    <property type="match status" value="1"/>
</dbReference>
<dbReference type="PANTHER" id="PTHR12268">
    <property type="entry name" value="E3 UBIQUITIN-PROTEIN LIGASE KCMF1"/>
    <property type="match status" value="1"/>
</dbReference>
<sequence>MPRMASSVHDGVSCDSCLKSNFPGDRFKCLRCYDFDLCRECYETSRFGGSGSEHTADHPVQCIMTQEDFEMAYWGETGVAFDEARVVVFTCPHCGQNGFNQTDLYEHVTQEHSELISSYEVICPACLASSIVDPNRMTDDLAAHLASEHIVRQDRGRDEDGGGRSASGAPRRQFHPRQMGRRGRPMTSQHIPPTGRSANANGDSSTGVDPIAELLTQLGGIRRASSNYSTTLAQIQQLQQQIGRRSGPRRVEGGGGRSSQQSSARFVGPFDTAAFNQSYESDPLRAGGPMGDVGMVHLWSELVGNGGVPFDSAALTQMLRVAPPTSAATTAPAFKPTTSTAVRDAEQAGQMGALTVASPVNADAADYFDDARYLTPRLFTDEMTESERQEELNFLADRSEFVSELFLAMSLADDAQLGVRDVEQRPLDEPL</sequence>
<keyword evidence="11" id="KW-1185">Reference proteome</keyword>
<dbReference type="InterPro" id="IPR000433">
    <property type="entry name" value="Znf_ZZ"/>
</dbReference>
<feature type="domain" description="ZZ-type" evidence="10">
    <location>
        <begin position="9"/>
        <end position="68"/>
    </location>
</feature>
<proteinExistence type="inferred from homology"/>
<dbReference type="EC" id="2.3.2.27" evidence="3"/>
<dbReference type="WBParaSite" id="PSAMB.scaffold1381size32332.g12797.t1">
    <property type="protein sequence ID" value="PSAMB.scaffold1381size32332.g12797.t1"/>
    <property type="gene ID" value="PSAMB.scaffold1381size32332.g12797"/>
</dbReference>
<protein>
    <recommendedName>
        <fullName evidence="3">RING-type E3 ubiquitin transferase</fullName>
        <ecNumber evidence="3">2.3.2.27</ecNumber>
    </recommendedName>
</protein>
<dbReference type="Gene3D" id="3.30.60.90">
    <property type="match status" value="1"/>
</dbReference>
<organism evidence="11 12">
    <name type="scientific">Plectus sambesii</name>
    <dbReference type="NCBI Taxonomy" id="2011161"/>
    <lineage>
        <taxon>Eukaryota</taxon>
        <taxon>Metazoa</taxon>
        <taxon>Ecdysozoa</taxon>
        <taxon>Nematoda</taxon>
        <taxon>Chromadorea</taxon>
        <taxon>Plectida</taxon>
        <taxon>Plectina</taxon>
        <taxon>Plectoidea</taxon>
        <taxon>Plectidae</taxon>
        <taxon>Plectus</taxon>
    </lineage>
</organism>
<evidence type="ECO:0000313" key="12">
    <source>
        <dbReference type="WBParaSite" id="PSAMB.scaffold1381size32332.g12797.t1"/>
    </source>
</evidence>
<dbReference type="PANTHER" id="PTHR12268:SF13">
    <property type="entry name" value="E3 UBIQUITIN-PROTEIN LIGASE KCMF1"/>
    <property type="match status" value="1"/>
</dbReference>
<evidence type="ECO:0000259" key="10">
    <source>
        <dbReference type="PROSITE" id="PS50135"/>
    </source>
</evidence>
<dbReference type="InterPro" id="IPR050774">
    <property type="entry name" value="KCMF1/Dystrophin"/>
</dbReference>
<dbReference type="GO" id="GO:0023051">
    <property type="term" value="P:regulation of signaling"/>
    <property type="evidence" value="ECO:0007669"/>
    <property type="project" value="UniProtKB-ARBA"/>
</dbReference>
<dbReference type="SUPFAM" id="SSF57850">
    <property type="entry name" value="RING/U-box"/>
    <property type="match status" value="1"/>
</dbReference>
<dbReference type="Proteomes" id="UP000887566">
    <property type="component" value="Unplaced"/>
</dbReference>
<feature type="compositionally biased region" description="Basic residues" evidence="9">
    <location>
        <begin position="172"/>
        <end position="184"/>
    </location>
</feature>
<dbReference type="PROSITE" id="PS01357">
    <property type="entry name" value="ZF_ZZ_1"/>
    <property type="match status" value="1"/>
</dbReference>
<dbReference type="InterPro" id="IPR008598">
    <property type="entry name" value="Di19_Zn-bd"/>
</dbReference>